<dbReference type="InterPro" id="IPR027417">
    <property type="entry name" value="P-loop_NTPase"/>
</dbReference>
<evidence type="ECO:0000313" key="7">
    <source>
        <dbReference type="Proteomes" id="UP000824089"/>
    </source>
</evidence>
<dbReference type="PROSITE" id="PS00211">
    <property type="entry name" value="ABC_TRANSPORTER_1"/>
    <property type="match status" value="1"/>
</dbReference>
<dbReference type="PANTHER" id="PTHR42798">
    <property type="entry name" value="LIPOPROTEIN-RELEASING SYSTEM ATP-BINDING PROTEIN LOLD"/>
    <property type="match status" value="1"/>
</dbReference>
<reference evidence="6" key="2">
    <citation type="journal article" date="2021" name="PeerJ">
        <title>Extensive microbial diversity within the chicken gut microbiome revealed by metagenomics and culture.</title>
        <authorList>
            <person name="Gilroy R."/>
            <person name="Ravi A."/>
            <person name="Getino M."/>
            <person name="Pursley I."/>
            <person name="Horton D.L."/>
            <person name="Alikhan N.F."/>
            <person name="Baker D."/>
            <person name="Gharbi K."/>
            <person name="Hall N."/>
            <person name="Watson M."/>
            <person name="Adriaenssens E.M."/>
            <person name="Foster-Nyarko E."/>
            <person name="Jarju S."/>
            <person name="Secka A."/>
            <person name="Antonio M."/>
            <person name="Oren A."/>
            <person name="Chaudhuri R.R."/>
            <person name="La Ragione R."/>
            <person name="Hildebrand F."/>
            <person name="Pallen M.J."/>
        </authorList>
    </citation>
    <scope>NUCLEOTIDE SEQUENCE</scope>
    <source>
        <strain evidence="6">CHK195-4489</strain>
    </source>
</reference>
<dbReference type="PANTHER" id="PTHR42798:SF7">
    <property type="entry name" value="ALPHA-D-RIBOSE 1-METHYLPHOSPHONATE 5-TRIPHOSPHATE SYNTHASE SUBUNIT PHNL"/>
    <property type="match status" value="1"/>
</dbReference>
<dbReference type="GO" id="GO:0098796">
    <property type="term" value="C:membrane protein complex"/>
    <property type="evidence" value="ECO:0007669"/>
    <property type="project" value="UniProtKB-ARBA"/>
</dbReference>
<protein>
    <submittedName>
        <fullName evidence="6">ABC transporter ATP-binding protein</fullName>
    </submittedName>
</protein>
<evidence type="ECO:0000256" key="1">
    <source>
        <dbReference type="ARBA" id="ARBA00005417"/>
    </source>
</evidence>
<proteinExistence type="inferred from homology"/>
<sequence length="225" mass="25261">MNIIELNGINKTYPIGKEKFQALKNVSLAVEHGELLSIMGASGSGKTTLLNIIGLVDRFDSGKYLFAGEDVSKIRDRKSSRIRNEKIGFVFQDFCLLQNESVLFNVMLPLYFNQTPFRKMKQKAAETLRHVGLPENQYKKPVKLLSGGQKQRVAIARAIVNDPQVLLADEPSGALDSESSKQIMELFKKLNQEAKTIIVVTHDKTVSSYCKRIVNIKDGQVYKDL</sequence>
<dbReference type="AlphaFoldDB" id="A0A9D1I993"/>
<dbReference type="InterPro" id="IPR017871">
    <property type="entry name" value="ABC_transporter-like_CS"/>
</dbReference>
<keyword evidence="4 6" id="KW-0067">ATP-binding</keyword>
<accession>A0A9D1I993</accession>
<evidence type="ECO:0000313" key="6">
    <source>
        <dbReference type="EMBL" id="HIU29583.1"/>
    </source>
</evidence>
<gene>
    <name evidence="6" type="ORF">IAD50_04720</name>
</gene>
<dbReference type="Gene3D" id="3.40.50.300">
    <property type="entry name" value="P-loop containing nucleotide triphosphate hydrolases"/>
    <property type="match status" value="1"/>
</dbReference>
<name>A0A9D1I993_9CLOT</name>
<dbReference type="CDD" id="cd03255">
    <property type="entry name" value="ABC_MJ0796_LolCDE_FtsE"/>
    <property type="match status" value="1"/>
</dbReference>
<comment type="caution">
    <text evidence="6">The sequence shown here is derived from an EMBL/GenBank/DDBJ whole genome shotgun (WGS) entry which is preliminary data.</text>
</comment>
<evidence type="ECO:0000256" key="2">
    <source>
        <dbReference type="ARBA" id="ARBA00022448"/>
    </source>
</evidence>
<dbReference type="EMBL" id="DVMM01000095">
    <property type="protein sequence ID" value="HIU29583.1"/>
    <property type="molecule type" value="Genomic_DNA"/>
</dbReference>
<comment type="similarity">
    <text evidence="1">Belongs to the ABC transporter superfamily.</text>
</comment>
<dbReference type="InterPro" id="IPR003439">
    <property type="entry name" value="ABC_transporter-like_ATP-bd"/>
</dbReference>
<dbReference type="SMART" id="SM00382">
    <property type="entry name" value="AAA"/>
    <property type="match status" value="1"/>
</dbReference>
<dbReference type="GO" id="GO:0016887">
    <property type="term" value="F:ATP hydrolysis activity"/>
    <property type="evidence" value="ECO:0007669"/>
    <property type="project" value="InterPro"/>
</dbReference>
<evidence type="ECO:0000256" key="4">
    <source>
        <dbReference type="ARBA" id="ARBA00022840"/>
    </source>
</evidence>
<evidence type="ECO:0000259" key="5">
    <source>
        <dbReference type="PROSITE" id="PS50893"/>
    </source>
</evidence>
<dbReference type="PROSITE" id="PS50893">
    <property type="entry name" value="ABC_TRANSPORTER_2"/>
    <property type="match status" value="1"/>
</dbReference>
<keyword evidence="3" id="KW-0547">Nucleotide-binding</keyword>
<dbReference type="Pfam" id="PF00005">
    <property type="entry name" value="ABC_tran"/>
    <property type="match status" value="1"/>
</dbReference>
<keyword evidence="2" id="KW-0813">Transport</keyword>
<dbReference type="FunFam" id="3.40.50.300:FF:000032">
    <property type="entry name" value="Export ABC transporter ATP-binding protein"/>
    <property type="match status" value="1"/>
</dbReference>
<feature type="domain" description="ABC transporter" evidence="5">
    <location>
        <begin position="4"/>
        <end position="225"/>
    </location>
</feature>
<reference evidence="6" key="1">
    <citation type="submission" date="2020-10" db="EMBL/GenBank/DDBJ databases">
        <authorList>
            <person name="Gilroy R."/>
        </authorList>
    </citation>
    <scope>NUCLEOTIDE SEQUENCE</scope>
    <source>
        <strain evidence="6">CHK195-4489</strain>
    </source>
</reference>
<dbReference type="InterPro" id="IPR003593">
    <property type="entry name" value="AAA+_ATPase"/>
</dbReference>
<dbReference type="Proteomes" id="UP000824089">
    <property type="component" value="Unassembled WGS sequence"/>
</dbReference>
<dbReference type="GO" id="GO:0022857">
    <property type="term" value="F:transmembrane transporter activity"/>
    <property type="evidence" value="ECO:0007669"/>
    <property type="project" value="UniProtKB-ARBA"/>
</dbReference>
<dbReference type="InterPro" id="IPR017911">
    <property type="entry name" value="MacB-like_ATP-bd"/>
</dbReference>
<evidence type="ECO:0000256" key="3">
    <source>
        <dbReference type="ARBA" id="ARBA00022741"/>
    </source>
</evidence>
<dbReference type="GO" id="GO:0005524">
    <property type="term" value="F:ATP binding"/>
    <property type="evidence" value="ECO:0007669"/>
    <property type="project" value="UniProtKB-KW"/>
</dbReference>
<organism evidence="6 7">
    <name type="scientific">Candidatus Egerieisoma faecipullorum</name>
    <dbReference type="NCBI Taxonomy" id="2840963"/>
    <lineage>
        <taxon>Bacteria</taxon>
        <taxon>Bacillati</taxon>
        <taxon>Bacillota</taxon>
        <taxon>Clostridia</taxon>
        <taxon>Eubacteriales</taxon>
        <taxon>Clostridiaceae</taxon>
        <taxon>Clostridiaceae incertae sedis</taxon>
        <taxon>Candidatus Egerieisoma</taxon>
    </lineage>
</organism>
<dbReference type="SUPFAM" id="SSF52540">
    <property type="entry name" value="P-loop containing nucleoside triphosphate hydrolases"/>
    <property type="match status" value="1"/>
</dbReference>